<reference evidence="2 3" key="1">
    <citation type="submission" date="2024-11" db="EMBL/GenBank/DDBJ databases">
        <title>A near-complete genome assembly of Cinchona calisaya.</title>
        <authorList>
            <person name="Lian D.C."/>
            <person name="Zhao X.W."/>
            <person name="Wei L."/>
        </authorList>
    </citation>
    <scope>NUCLEOTIDE SEQUENCE [LARGE SCALE GENOMIC DNA]</scope>
    <source>
        <tissue evidence="2">Nenye</tissue>
    </source>
</reference>
<keyword evidence="1" id="KW-0472">Membrane</keyword>
<proteinExistence type="predicted"/>
<keyword evidence="1" id="KW-0812">Transmembrane</keyword>
<feature type="transmembrane region" description="Helical" evidence="1">
    <location>
        <begin position="94"/>
        <end position="113"/>
    </location>
</feature>
<gene>
    <name evidence="2" type="ORF">ACH5RR_024296</name>
</gene>
<feature type="transmembrane region" description="Helical" evidence="1">
    <location>
        <begin position="64"/>
        <end position="82"/>
    </location>
</feature>
<protein>
    <submittedName>
        <fullName evidence="2">Uncharacterized protein</fullName>
    </submittedName>
</protein>
<comment type="caution">
    <text evidence="2">The sequence shown here is derived from an EMBL/GenBank/DDBJ whole genome shotgun (WGS) entry which is preliminary data.</text>
</comment>
<feature type="transmembrane region" description="Helical" evidence="1">
    <location>
        <begin position="20"/>
        <end position="44"/>
    </location>
</feature>
<keyword evidence="1" id="KW-1133">Transmembrane helix</keyword>
<organism evidence="2 3">
    <name type="scientific">Cinchona calisaya</name>
    <dbReference type="NCBI Taxonomy" id="153742"/>
    <lineage>
        <taxon>Eukaryota</taxon>
        <taxon>Viridiplantae</taxon>
        <taxon>Streptophyta</taxon>
        <taxon>Embryophyta</taxon>
        <taxon>Tracheophyta</taxon>
        <taxon>Spermatophyta</taxon>
        <taxon>Magnoliopsida</taxon>
        <taxon>eudicotyledons</taxon>
        <taxon>Gunneridae</taxon>
        <taxon>Pentapetalae</taxon>
        <taxon>asterids</taxon>
        <taxon>lamiids</taxon>
        <taxon>Gentianales</taxon>
        <taxon>Rubiaceae</taxon>
        <taxon>Cinchonoideae</taxon>
        <taxon>Cinchoneae</taxon>
        <taxon>Cinchona</taxon>
    </lineage>
</organism>
<dbReference type="EMBL" id="JBJUIK010000011">
    <property type="protein sequence ID" value="KAL3511579.1"/>
    <property type="molecule type" value="Genomic_DNA"/>
</dbReference>
<keyword evidence="3" id="KW-1185">Reference proteome</keyword>
<evidence type="ECO:0000256" key="1">
    <source>
        <dbReference type="SAM" id="Phobius"/>
    </source>
</evidence>
<evidence type="ECO:0000313" key="3">
    <source>
        <dbReference type="Proteomes" id="UP001630127"/>
    </source>
</evidence>
<evidence type="ECO:0000313" key="2">
    <source>
        <dbReference type="EMBL" id="KAL3511579.1"/>
    </source>
</evidence>
<accession>A0ABD2YXG7</accession>
<name>A0ABD2YXG7_9GENT</name>
<dbReference type="AlphaFoldDB" id="A0ABD2YXG7"/>
<sequence>MLCFSPNVFACLLKTEQESGLWWSLLSMADLYSSFLLLLLLFLLQQIFQKVLTPHSALLCIKSFYALVFIYFFFFLLVFSYFHAVLDYFSIHRIFPVASLSGSDIMITIILLWPCNFI</sequence>
<dbReference type="Proteomes" id="UP001630127">
    <property type="component" value="Unassembled WGS sequence"/>
</dbReference>